<dbReference type="eggNOG" id="ENOG502T9T8">
    <property type="taxonomic scope" value="Eukaryota"/>
</dbReference>
<dbReference type="EMBL" id="CH916367">
    <property type="protein sequence ID" value="EDW02685.1"/>
    <property type="molecule type" value="Genomic_DNA"/>
</dbReference>
<keyword evidence="7" id="KW-1185">Reference proteome</keyword>
<dbReference type="OMA" id="CAHRYVY"/>
<feature type="signal peptide" evidence="4">
    <location>
        <begin position="1"/>
        <end position="16"/>
    </location>
</feature>
<evidence type="ECO:0000259" key="5">
    <source>
        <dbReference type="Pfam" id="PF22651"/>
    </source>
</evidence>
<dbReference type="AlphaFoldDB" id="B4J479"/>
<evidence type="ECO:0000313" key="6">
    <source>
        <dbReference type="EMBL" id="EDW02685.1"/>
    </source>
</evidence>
<dbReference type="Proteomes" id="UP000001070">
    <property type="component" value="Unassembled WGS sequence"/>
</dbReference>
<reference evidence="6 7" key="1">
    <citation type="journal article" date="2007" name="Nature">
        <title>Evolution of genes and genomes on the Drosophila phylogeny.</title>
        <authorList>
            <consortium name="Drosophila 12 Genomes Consortium"/>
            <person name="Clark A.G."/>
            <person name="Eisen M.B."/>
            <person name="Smith D.R."/>
            <person name="Bergman C.M."/>
            <person name="Oliver B."/>
            <person name="Markow T.A."/>
            <person name="Kaufman T.C."/>
            <person name="Kellis M."/>
            <person name="Gelbart W."/>
            <person name="Iyer V.N."/>
            <person name="Pollard D.A."/>
            <person name="Sackton T.B."/>
            <person name="Larracuente A.M."/>
            <person name="Singh N.D."/>
            <person name="Abad J.P."/>
            <person name="Abt D.N."/>
            <person name="Adryan B."/>
            <person name="Aguade M."/>
            <person name="Akashi H."/>
            <person name="Anderson W.W."/>
            <person name="Aquadro C.F."/>
            <person name="Ardell D.H."/>
            <person name="Arguello R."/>
            <person name="Artieri C.G."/>
            <person name="Barbash D.A."/>
            <person name="Barker D."/>
            <person name="Barsanti P."/>
            <person name="Batterham P."/>
            <person name="Batzoglou S."/>
            <person name="Begun D."/>
            <person name="Bhutkar A."/>
            <person name="Blanco E."/>
            <person name="Bosak S.A."/>
            <person name="Bradley R.K."/>
            <person name="Brand A.D."/>
            <person name="Brent M.R."/>
            <person name="Brooks A.N."/>
            <person name="Brown R.H."/>
            <person name="Butlin R.K."/>
            <person name="Caggese C."/>
            <person name="Calvi B.R."/>
            <person name="Bernardo de Carvalho A."/>
            <person name="Caspi A."/>
            <person name="Castrezana S."/>
            <person name="Celniker S.E."/>
            <person name="Chang J.L."/>
            <person name="Chapple C."/>
            <person name="Chatterji S."/>
            <person name="Chinwalla A."/>
            <person name="Civetta A."/>
            <person name="Clifton S.W."/>
            <person name="Comeron J.M."/>
            <person name="Costello J.C."/>
            <person name="Coyne J.A."/>
            <person name="Daub J."/>
            <person name="David R.G."/>
            <person name="Delcher A.L."/>
            <person name="Delehaunty K."/>
            <person name="Do C.B."/>
            <person name="Ebling H."/>
            <person name="Edwards K."/>
            <person name="Eickbush T."/>
            <person name="Evans J.D."/>
            <person name="Filipski A."/>
            <person name="Findeiss S."/>
            <person name="Freyhult E."/>
            <person name="Fulton L."/>
            <person name="Fulton R."/>
            <person name="Garcia A.C."/>
            <person name="Gardiner A."/>
            <person name="Garfield D.A."/>
            <person name="Garvin B.E."/>
            <person name="Gibson G."/>
            <person name="Gilbert D."/>
            <person name="Gnerre S."/>
            <person name="Godfrey J."/>
            <person name="Good R."/>
            <person name="Gotea V."/>
            <person name="Gravely B."/>
            <person name="Greenberg A.J."/>
            <person name="Griffiths-Jones S."/>
            <person name="Gross S."/>
            <person name="Guigo R."/>
            <person name="Gustafson E.A."/>
            <person name="Haerty W."/>
            <person name="Hahn M.W."/>
            <person name="Halligan D.L."/>
            <person name="Halpern A.L."/>
            <person name="Halter G.M."/>
            <person name="Han M.V."/>
            <person name="Heger A."/>
            <person name="Hillier L."/>
            <person name="Hinrichs A.S."/>
            <person name="Holmes I."/>
            <person name="Hoskins R.A."/>
            <person name="Hubisz M.J."/>
            <person name="Hultmark D."/>
            <person name="Huntley M.A."/>
            <person name="Jaffe D.B."/>
            <person name="Jagadeeshan S."/>
            <person name="Jeck W.R."/>
            <person name="Johnson J."/>
            <person name="Jones C.D."/>
            <person name="Jordan W.C."/>
            <person name="Karpen G.H."/>
            <person name="Kataoka E."/>
            <person name="Keightley P.D."/>
            <person name="Kheradpour P."/>
            <person name="Kirkness E.F."/>
            <person name="Koerich L.B."/>
            <person name="Kristiansen K."/>
            <person name="Kudrna D."/>
            <person name="Kulathinal R.J."/>
            <person name="Kumar S."/>
            <person name="Kwok R."/>
            <person name="Lander E."/>
            <person name="Langley C.H."/>
            <person name="Lapoint R."/>
            <person name="Lazzaro B.P."/>
            <person name="Lee S.J."/>
            <person name="Levesque L."/>
            <person name="Li R."/>
            <person name="Lin C.F."/>
            <person name="Lin M.F."/>
            <person name="Lindblad-Toh K."/>
            <person name="Llopart A."/>
            <person name="Long M."/>
            <person name="Low L."/>
            <person name="Lozovsky E."/>
            <person name="Lu J."/>
            <person name="Luo M."/>
            <person name="Machado C.A."/>
            <person name="Makalowski W."/>
            <person name="Marzo M."/>
            <person name="Matsuda M."/>
            <person name="Matzkin L."/>
            <person name="McAllister B."/>
            <person name="McBride C.S."/>
            <person name="McKernan B."/>
            <person name="McKernan K."/>
            <person name="Mendez-Lago M."/>
            <person name="Minx P."/>
            <person name="Mollenhauer M.U."/>
            <person name="Montooth K."/>
            <person name="Mount S.M."/>
            <person name="Mu X."/>
            <person name="Myers E."/>
            <person name="Negre B."/>
            <person name="Newfeld S."/>
            <person name="Nielsen R."/>
            <person name="Noor M.A."/>
            <person name="O'Grady P."/>
            <person name="Pachter L."/>
            <person name="Papaceit M."/>
            <person name="Parisi M.J."/>
            <person name="Parisi M."/>
            <person name="Parts L."/>
            <person name="Pedersen J.S."/>
            <person name="Pesole G."/>
            <person name="Phillippy A.M."/>
            <person name="Ponting C.P."/>
            <person name="Pop M."/>
            <person name="Porcelli D."/>
            <person name="Powell J.R."/>
            <person name="Prohaska S."/>
            <person name="Pruitt K."/>
            <person name="Puig M."/>
            <person name="Quesneville H."/>
            <person name="Ram K.R."/>
            <person name="Rand D."/>
            <person name="Rasmussen M.D."/>
            <person name="Reed L.K."/>
            <person name="Reenan R."/>
            <person name="Reily A."/>
            <person name="Remington K.A."/>
            <person name="Rieger T.T."/>
            <person name="Ritchie M.G."/>
            <person name="Robin C."/>
            <person name="Rogers Y.H."/>
            <person name="Rohde C."/>
            <person name="Rozas J."/>
            <person name="Rubenfield M.J."/>
            <person name="Ruiz A."/>
            <person name="Russo S."/>
            <person name="Salzberg S.L."/>
            <person name="Sanchez-Gracia A."/>
            <person name="Saranga D.J."/>
            <person name="Sato H."/>
            <person name="Schaeffer S.W."/>
            <person name="Schatz M.C."/>
            <person name="Schlenke T."/>
            <person name="Schwartz R."/>
            <person name="Segarra C."/>
            <person name="Singh R.S."/>
            <person name="Sirot L."/>
            <person name="Sirota M."/>
            <person name="Sisneros N.B."/>
            <person name="Smith C.D."/>
            <person name="Smith T.F."/>
            <person name="Spieth J."/>
            <person name="Stage D.E."/>
            <person name="Stark A."/>
            <person name="Stephan W."/>
            <person name="Strausberg R.L."/>
            <person name="Strempel S."/>
            <person name="Sturgill D."/>
            <person name="Sutton G."/>
            <person name="Sutton G.G."/>
            <person name="Tao W."/>
            <person name="Teichmann S."/>
            <person name="Tobari Y.N."/>
            <person name="Tomimura Y."/>
            <person name="Tsolas J.M."/>
            <person name="Valente V.L."/>
            <person name="Venter E."/>
            <person name="Venter J.C."/>
            <person name="Vicario S."/>
            <person name="Vieira F.G."/>
            <person name="Vilella A.J."/>
            <person name="Villasante A."/>
            <person name="Walenz B."/>
            <person name="Wang J."/>
            <person name="Wasserman M."/>
            <person name="Watts T."/>
            <person name="Wilson D."/>
            <person name="Wilson R.K."/>
            <person name="Wing R.A."/>
            <person name="Wolfner M.F."/>
            <person name="Wong A."/>
            <person name="Wong G.K."/>
            <person name="Wu C.I."/>
            <person name="Wu G."/>
            <person name="Yamamoto D."/>
            <person name="Yang H.P."/>
            <person name="Yang S.P."/>
            <person name="Yorke J.A."/>
            <person name="Yoshida K."/>
            <person name="Zdobnov E."/>
            <person name="Zhang P."/>
            <person name="Zhang Y."/>
            <person name="Zimin A.V."/>
            <person name="Baldwin J."/>
            <person name="Abdouelleil A."/>
            <person name="Abdulkadir J."/>
            <person name="Abebe A."/>
            <person name="Abera B."/>
            <person name="Abreu J."/>
            <person name="Acer S.C."/>
            <person name="Aftuck L."/>
            <person name="Alexander A."/>
            <person name="An P."/>
            <person name="Anderson E."/>
            <person name="Anderson S."/>
            <person name="Arachi H."/>
            <person name="Azer M."/>
            <person name="Bachantsang P."/>
            <person name="Barry A."/>
            <person name="Bayul T."/>
            <person name="Berlin A."/>
            <person name="Bessette D."/>
            <person name="Bloom T."/>
            <person name="Blye J."/>
            <person name="Boguslavskiy L."/>
            <person name="Bonnet C."/>
            <person name="Boukhgalter B."/>
            <person name="Bourzgui I."/>
            <person name="Brown A."/>
            <person name="Cahill P."/>
            <person name="Channer S."/>
            <person name="Cheshatsang Y."/>
            <person name="Chuda L."/>
            <person name="Citroen M."/>
            <person name="Collymore A."/>
            <person name="Cooke P."/>
            <person name="Costello M."/>
            <person name="D'Aco K."/>
            <person name="Daza R."/>
            <person name="De Haan G."/>
            <person name="DeGray S."/>
            <person name="DeMaso C."/>
            <person name="Dhargay N."/>
            <person name="Dooley K."/>
            <person name="Dooley E."/>
            <person name="Doricent M."/>
            <person name="Dorje P."/>
            <person name="Dorjee K."/>
            <person name="Dupes A."/>
            <person name="Elong R."/>
            <person name="Falk J."/>
            <person name="Farina A."/>
            <person name="Faro S."/>
            <person name="Ferguson D."/>
            <person name="Fisher S."/>
            <person name="Foley C.D."/>
            <person name="Franke A."/>
            <person name="Friedrich D."/>
            <person name="Gadbois L."/>
            <person name="Gearin G."/>
            <person name="Gearin C.R."/>
            <person name="Giannoukos G."/>
            <person name="Goode T."/>
            <person name="Graham J."/>
            <person name="Grandbois E."/>
            <person name="Grewal S."/>
            <person name="Gyaltsen K."/>
            <person name="Hafez N."/>
            <person name="Hagos B."/>
            <person name="Hall J."/>
            <person name="Henson C."/>
            <person name="Hollinger A."/>
            <person name="Honan T."/>
            <person name="Huard M.D."/>
            <person name="Hughes L."/>
            <person name="Hurhula B."/>
            <person name="Husby M.E."/>
            <person name="Kamat A."/>
            <person name="Kanga B."/>
            <person name="Kashin S."/>
            <person name="Khazanovich D."/>
            <person name="Kisner P."/>
            <person name="Lance K."/>
            <person name="Lara M."/>
            <person name="Lee W."/>
            <person name="Lennon N."/>
            <person name="Letendre F."/>
            <person name="LeVine R."/>
            <person name="Lipovsky A."/>
            <person name="Liu X."/>
            <person name="Liu J."/>
            <person name="Liu S."/>
            <person name="Lokyitsang T."/>
            <person name="Lokyitsang Y."/>
            <person name="Lubonja R."/>
            <person name="Lui A."/>
            <person name="MacDonald P."/>
            <person name="Magnisalis V."/>
            <person name="Maru K."/>
            <person name="Matthews C."/>
            <person name="McCusker W."/>
            <person name="McDonough S."/>
            <person name="Mehta T."/>
            <person name="Meldrim J."/>
            <person name="Meneus L."/>
            <person name="Mihai O."/>
            <person name="Mihalev A."/>
            <person name="Mihova T."/>
            <person name="Mittelman R."/>
            <person name="Mlenga V."/>
            <person name="Montmayeur A."/>
            <person name="Mulrain L."/>
            <person name="Navidi A."/>
            <person name="Naylor J."/>
            <person name="Negash T."/>
            <person name="Nguyen T."/>
            <person name="Nguyen N."/>
            <person name="Nicol R."/>
            <person name="Norbu C."/>
            <person name="Norbu N."/>
            <person name="Novod N."/>
            <person name="O'Neill B."/>
            <person name="Osman S."/>
            <person name="Markiewicz E."/>
            <person name="Oyono O.L."/>
            <person name="Patti C."/>
            <person name="Phunkhang P."/>
            <person name="Pierre F."/>
            <person name="Priest M."/>
            <person name="Raghuraman S."/>
            <person name="Rege F."/>
            <person name="Reyes R."/>
            <person name="Rise C."/>
            <person name="Rogov P."/>
            <person name="Ross K."/>
            <person name="Ryan E."/>
            <person name="Settipalli S."/>
            <person name="Shea T."/>
            <person name="Sherpa N."/>
            <person name="Shi L."/>
            <person name="Shih D."/>
            <person name="Sparrow T."/>
            <person name="Spaulding J."/>
            <person name="Stalker J."/>
            <person name="Stange-Thomann N."/>
            <person name="Stavropoulos S."/>
            <person name="Stone C."/>
            <person name="Strader C."/>
            <person name="Tesfaye S."/>
            <person name="Thomson T."/>
            <person name="Thoulutsang Y."/>
            <person name="Thoulutsang D."/>
            <person name="Topham K."/>
            <person name="Topping I."/>
            <person name="Tsamla T."/>
            <person name="Vassiliev H."/>
            <person name="Vo A."/>
            <person name="Wangchuk T."/>
            <person name="Wangdi T."/>
            <person name="Weiand M."/>
            <person name="Wilkinson J."/>
            <person name="Wilson A."/>
            <person name="Yadav S."/>
            <person name="Young G."/>
            <person name="Yu Q."/>
            <person name="Zembek L."/>
            <person name="Zhong D."/>
            <person name="Zimmer A."/>
            <person name="Zwirko Z."/>
            <person name="Jaffe D.B."/>
            <person name="Alvarez P."/>
            <person name="Brockman W."/>
            <person name="Butler J."/>
            <person name="Chin C."/>
            <person name="Gnerre S."/>
            <person name="Grabherr M."/>
            <person name="Kleber M."/>
            <person name="Mauceli E."/>
            <person name="MacCallum I."/>
        </authorList>
    </citation>
    <scope>NUCLEOTIDE SEQUENCE [LARGE SCALE GENOMIC DNA]</scope>
    <source>
        <strain evidence="7">Tucson 15287-2541.00</strain>
    </source>
</reference>
<evidence type="ECO:0000256" key="4">
    <source>
        <dbReference type="SAM" id="SignalP"/>
    </source>
</evidence>
<dbReference type="PANTHER" id="PTHR21066:SF15">
    <property type="entry name" value="GH25962P-RELATED"/>
    <property type="match status" value="1"/>
</dbReference>
<name>B4J479_DROGR</name>
<dbReference type="HOGENOM" id="CLU_1604442_0_0_1"/>
<evidence type="ECO:0000313" key="7">
    <source>
        <dbReference type="Proteomes" id="UP000001070"/>
    </source>
</evidence>
<gene>
    <name evidence="6" type="primary">Dgri\GH19745</name>
    <name evidence="6" type="ORF">Dgri_GH19745</name>
</gene>
<keyword evidence="3" id="KW-0964">Secreted</keyword>
<dbReference type="PANTHER" id="PTHR21066">
    <property type="entry name" value="ODORANT-BINDING PROTEIN 59A-RELATED"/>
    <property type="match status" value="1"/>
</dbReference>
<dbReference type="SMR" id="B4J479"/>
<dbReference type="Pfam" id="PF22651">
    <property type="entry name" value="OBP47_like"/>
    <property type="match status" value="1"/>
</dbReference>
<evidence type="ECO:0000256" key="1">
    <source>
        <dbReference type="ARBA" id="ARBA00004613"/>
    </source>
</evidence>
<accession>B4J479</accession>
<feature type="domain" description="OBP47-like" evidence="5">
    <location>
        <begin position="43"/>
        <end position="148"/>
    </location>
</feature>
<keyword evidence="4" id="KW-0732">Signal</keyword>
<comment type="similarity">
    <text evidence="2">Belongs to the PBP/GOBP family.</text>
</comment>
<dbReference type="InterPro" id="IPR052295">
    <property type="entry name" value="Odorant-binding_protein"/>
</dbReference>
<dbReference type="InterPro" id="IPR054577">
    <property type="entry name" value="OBP47-like_dom"/>
</dbReference>
<organism evidence="7">
    <name type="scientific">Drosophila grimshawi</name>
    <name type="common">Hawaiian fruit fly</name>
    <name type="synonym">Idiomyia grimshawi</name>
    <dbReference type="NCBI Taxonomy" id="7222"/>
    <lineage>
        <taxon>Eukaryota</taxon>
        <taxon>Metazoa</taxon>
        <taxon>Ecdysozoa</taxon>
        <taxon>Arthropoda</taxon>
        <taxon>Hexapoda</taxon>
        <taxon>Insecta</taxon>
        <taxon>Pterygota</taxon>
        <taxon>Neoptera</taxon>
        <taxon>Endopterygota</taxon>
        <taxon>Diptera</taxon>
        <taxon>Brachycera</taxon>
        <taxon>Muscomorpha</taxon>
        <taxon>Ephydroidea</taxon>
        <taxon>Drosophilidae</taxon>
        <taxon>Drosophila</taxon>
        <taxon>Hawaiian Drosophila</taxon>
    </lineage>
</organism>
<feature type="chain" id="PRO_5002811366" evidence="4">
    <location>
        <begin position="17"/>
        <end position="166"/>
    </location>
</feature>
<dbReference type="FunCoup" id="B4J479">
    <property type="interactions" value="33"/>
</dbReference>
<sequence length="166" mass="18766">MLNILLAIYLCQLGKAALVWNTGGEVAANYRLPRTWHKERAHFCLFECILNSSEALNGTQLNVDNARRLIEKLVGNYKDFVDVYTQALQTCTANETDLLKFKRRRFLGSETCSALPLYLASCVLKKSFINCPSANWTHSEKCENAREFSMNCNRFSGGVLVADFVL</sequence>
<dbReference type="PhylomeDB" id="B4J479"/>
<protein>
    <submittedName>
        <fullName evidence="6">GH19745</fullName>
    </submittedName>
</protein>
<dbReference type="OrthoDB" id="7981045at2759"/>
<proteinExistence type="inferred from homology"/>
<dbReference type="Gene3D" id="1.10.238.270">
    <property type="match status" value="1"/>
</dbReference>
<evidence type="ECO:0000256" key="3">
    <source>
        <dbReference type="ARBA" id="ARBA00022525"/>
    </source>
</evidence>
<evidence type="ECO:0000256" key="2">
    <source>
        <dbReference type="ARBA" id="ARBA00008098"/>
    </source>
</evidence>
<comment type="subcellular location">
    <subcellularLocation>
        <location evidence="1">Secreted</location>
    </subcellularLocation>
</comment>
<dbReference type="GO" id="GO:0005576">
    <property type="term" value="C:extracellular region"/>
    <property type="evidence" value="ECO:0007669"/>
    <property type="project" value="UniProtKB-SubCell"/>
</dbReference>
<dbReference type="InParanoid" id="B4J479"/>